<dbReference type="Pfam" id="PF23635">
    <property type="entry name" value="Beta-prop_AT5G49610-like"/>
    <property type="match status" value="1"/>
</dbReference>
<comment type="caution">
    <text evidence="3">The sequence shown here is derived from an EMBL/GenBank/DDBJ whole genome shotgun (WGS) entry which is preliminary data.</text>
</comment>
<proteinExistence type="predicted"/>
<organism evidence="3 4">
    <name type="scientific">Panicum miliaceum</name>
    <name type="common">Proso millet</name>
    <name type="synonym">Broomcorn millet</name>
    <dbReference type="NCBI Taxonomy" id="4540"/>
    <lineage>
        <taxon>Eukaryota</taxon>
        <taxon>Viridiplantae</taxon>
        <taxon>Streptophyta</taxon>
        <taxon>Embryophyta</taxon>
        <taxon>Tracheophyta</taxon>
        <taxon>Spermatophyta</taxon>
        <taxon>Magnoliopsida</taxon>
        <taxon>Liliopsida</taxon>
        <taxon>Poales</taxon>
        <taxon>Poaceae</taxon>
        <taxon>PACMAD clade</taxon>
        <taxon>Panicoideae</taxon>
        <taxon>Panicodae</taxon>
        <taxon>Paniceae</taxon>
        <taxon>Panicinae</taxon>
        <taxon>Panicum</taxon>
        <taxon>Panicum sect. Panicum</taxon>
    </lineage>
</organism>
<dbReference type="PANTHER" id="PTHR33207">
    <property type="entry name" value="F-BOX DOMAIN CONTAINING PROTEIN-RELATED"/>
    <property type="match status" value="1"/>
</dbReference>
<feature type="domain" description="F-box protein AT5G49610-like beta-propeller" evidence="2">
    <location>
        <begin position="403"/>
        <end position="676"/>
    </location>
</feature>
<gene>
    <name evidence="3" type="ORF">C2845_PM05G19020</name>
</gene>
<protein>
    <recommendedName>
        <fullName evidence="2">F-box protein AT5G49610-like beta-propeller domain-containing protein</fullName>
    </recommendedName>
</protein>
<evidence type="ECO:0000259" key="2">
    <source>
        <dbReference type="Pfam" id="PF23635"/>
    </source>
</evidence>
<evidence type="ECO:0000256" key="1">
    <source>
        <dbReference type="SAM" id="MobiDB-lite"/>
    </source>
</evidence>
<sequence length="685" mass="76391">MKRGCEEIVRDDGLNLLQPDPTVYSAPQVFAGMPQQESVHLPFDAMPSEVTWDEEMQDDIDTHEGLLQQLALGVDDENTKGSAHVLLDGMSSQDVAQEVCDEMLGKVVCDEEMSAEVDMNNGLLQLLASSGGYPDDEPVVVGFPGSIEFGLVDADHIFVEDLDEASKLICKEGMDDELTLERNAPFLLGIGKDHVNEMPVNVNTHDVLSQQLASAREYVYDEEMKLTVEVLTYVGSSSLFLEFVVEAPALVVAADHVHEGMPKHSCDGVICRALRATTASAAAAAADGETPTPHRHHHSHPRRRPSPRHLPPPPLAPELVRAALACRAFLAAIRSSPAFRRRFRALHPLPLVGFFFEIDGCDLPTLSPVRRRSDADLAAAVRGADVFLTHLPYHEDAYPGWTIKDCHGGCLLLLNSKTGQIATYNPLTRALHLLPTPPDEISKGRRGKFQCLDFFLFLSEENPGSFRVITACHDKSRVRAVVYSSDAREWRILPWSEAAPAQPSGKKHWLLKGTRPNGNLYWAHRKEDYMVMLDTTALRFSFMDVPVFLKGQIHLSAIGETKDGNLCMVFILGFMLFIWFWRVDTDGVERWIINDGFPLEEEILQATEGTRNDDDELILRVWSVMDGIVYLSSFICGDPQLPCWILSFCLETRKLEKLFHRTFDNGLFPYIMARPPSLVGPDVIP</sequence>
<dbReference type="InterPro" id="IPR056594">
    <property type="entry name" value="AT5G49610-like_b-prop"/>
</dbReference>
<keyword evidence="4" id="KW-1185">Reference proteome</keyword>
<feature type="compositionally biased region" description="Basic residues" evidence="1">
    <location>
        <begin position="293"/>
        <end position="307"/>
    </location>
</feature>
<dbReference type="Proteomes" id="UP000275267">
    <property type="component" value="Unassembled WGS sequence"/>
</dbReference>
<dbReference type="OrthoDB" id="602193at2759"/>
<evidence type="ECO:0000313" key="3">
    <source>
        <dbReference type="EMBL" id="RLN29423.1"/>
    </source>
</evidence>
<accession>A0A3L6SYK2</accession>
<feature type="region of interest" description="Disordered" evidence="1">
    <location>
        <begin position="282"/>
        <end position="313"/>
    </location>
</feature>
<name>A0A3L6SYK2_PANMI</name>
<dbReference type="AlphaFoldDB" id="A0A3L6SYK2"/>
<reference evidence="4" key="1">
    <citation type="journal article" date="2019" name="Nat. Commun.">
        <title>The genome of broomcorn millet.</title>
        <authorList>
            <person name="Zou C."/>
            <person name="Miki D."/>
            <person name="Li D."/>
            <person name="Tang Q."/>
            <person name="Xiao L."/>
            <person name="Rajput S."/>
            <person name="Deng P."/>
            <person name="Jia W."/>
            <person name="Huang R."/>
            <person name="Zhang M."/>
            <person name="Sun Y."/>
            <person name="Hu J."/>
            <person name="Fu X."/>
            <person name="Schnable P.S."/>
            <person name="Li F."/>
            <person name="Zhang H."/>
            <person name="Feng B."/>
            <person name="Zhu X."/>
            <person name="Liu R."/>
            <person name="Schnable J.C."/>
            <person name="Zhu J.-K."/>
            <person name="Zhang H."/>
        </authorList>
    </citation>
    <scope>NUCLEOTIDE SEQUENCE [LARGE SCALE GENOMIC DNA]</scope>
</reference>
<dbReference type="EMBL" id="PQIB02000003">
    <property type="protein sequence ID" value="RLN29423.1"/>
    <property type="molecule type" value="Genomic_DNA"/>
</dbReference>
<dbReference type="STRING" id="4540.A0A3L6SYK2"/>
<evidence type="ECO:0000313" key="4">
    <source>
        <dbReference type="Proteomes" id="UP000275267"/>
    </source>
</evidence>